<evidence type="ECO:0000313" key="2">
    <source>
        <dbReference type="EMBL" id="TDO34272.1"/>
    </source>
</evidence>
<name>A0A4R6JF46_9ACTN</name>
<dbReference type="PANTHER" id="PTHR41700">
    <property type="entry name" value="GCN5-RELATED N-ACETYLTRANSFERASE"/>
    <property type="match status" value="1"/>
</dbReference>
<dbReference type="InterPro" id="IPR038764">
    <property type="entry name" value="GNAT_N_AcTrfase_prd"/>
</dbReference>
<comment type="caution">
    <text evidence="2">The sequence shown here is derived from an EMBL/GenBank/DDBJ whole genome shotgun (WGS) entry which is preliminary data.</text>
</comment>
<dbReference type="Gene3D" id="3.40.630.30">
    <property type="match status" value="1"/>
</dbReference>
<dbReference type="PANTHER" id="PTHR41700:SF1">
    <property type="entry name" value="N-ACETYLTRANSFERASE DOMAIN-CONTAINING PROTEIN"/>
    <property type="match status" value="1"/>
</dbReference>
<proteinExistence type="predicted"/>
<dbReference type="EMBL" id="SNWQ01000028">
    <property type="protein sequence ID" value="TDO34272.1"/>
    <property type="molecule type" value="Genomic_DNA"/>
</dbReference>
<evidence type="ECO:0000313" key="3">
    <source>
        <dbReference type="Proteomes" id="UP000295388"/>
    </source>
</evidence>
<dbReference type="InterPro" id="IPR016181">
    <property type="entry name" value="Acyl_CoA_acyltransferase"/>
</dbReference>
<evidence type="ECO:0000259" key="1">
    <source>
        <dbReference type="PROSITE" id="PS51186"/>
    </source>
</evidence>
<sequence>MAESEFRTVTLTTPAQFAEAAQLYRAVFGYQHPDYGLNPRLLGALAANGGSVVGVLDDADRIVAFAYGFCGTDGQALYHYSQSAVVAADQQGRGLGRRLKRAQGEVALQHGMTQMRWTYDPFQTRNAHFNFDVLGARGRWFKQDLYGPGTDRVIVEWDLRGGDRPPQPRPVPAVTEADWGMPGGDANDLWLALPADFYGLSATRPETAEQVRRDVRSAFTDLFGKGLVAVSCSRVDPETAIYYFEPALEASDV</sequence>
<reference evidence="2 3" key="1">
    <citation type="submission" date="2019-03" db="EMBL/GenBank/DDBJ databases">
        <title>Genomic Encyclopedia of Type Strains, Phase III (KMG-III): the genomes of soil and plant-associated and newly described type strains.</title>
        <authorList>
            <person name="Whitman W."/>
        </authorList>
    </citation>
    <scope>NUCLEOTIDE SEQUENCE [LARGE SCALE GENOMIC DNA]</scope>
    <source>
        <strain evidence="2 3">VKM Ac-2527</strain>
    </source>
</reference>
<dbReference type="InterPro" id="IPR000182">
    <property type="entry name" value="GNAT_dom"/>
</dbReference>
<dbReference type="RefSeq" id="WP_133804984.1">
    <property type="nucleotide sequence ID" value="NZ_SNWQ01000028.1"/>
</dbReference>
<keyword evidence="3" id="KW-1185">Reference proteome</keyword>
<dbReference type="AlphaFoldDB" id="A0A4R6JF46"/>
<dbReference type="PROSITE" id="PS51186">
    <property type="entry name" value="GNAT"/>
    <property type="match status" value="1"/>
</dbReference>
<dbReference type="GO" id="GO:0016747">
    <property type="term" value="F:acyltransferase activity, transferring groups other than amino-acyl groups"/>
    <property type="evidence" value="ECO:0007669"/>
    <property type="project" value="InterPro"/>
</dbReference>
<gene>
    <name evidence="2" type="ORF">EV643_12857</name>
</gene>
<dbReference type="SUPFAM" id="SSF55729">
    <property type="entry name" value="Acyl-CoA N-acyltransferases (Nat)"/>
    <property type="match status" value="1"/>
</dbReference>
<keyword evidence="2" id="KW-0808">Transferase</keyword>
<protein>
    <submittedName>
        <fullName evidence="2">Putative GNAT superfamily acetyltransferase</fullName>
    </submittedName>
</protein>
<organism evidence="2 3">
    <name type="scientific">Kribbella caucasensis</name>
    <dbReference type="NCBI Taxonomy" id="2512215"/>
    <lineage>
        <taxon>Bacteria</taxon>
        <taxon>Bacillati</taxon>
        <taxon>Actinomycetota</taxon>
        <taxon>Actinomycetes</taxon>
        <taxon>Propionibacteriales</taxon>
        <taxon>Kribbellaceae</taxon>
        <taxon>Kribbella</taxon>
    </lineage>
</organism>
<dbReference type="Proteomes" id="UP000295388">
    <property type="component" value="Unassembled WGS sequence"/>
</dbReference>
<dbReference type="OrthoDB" id="9797990at2"/>
<feature type="domain" description="N-acetyltransferase" evidence="1">
    <location>
        <begin position="4"/>
        <end position="160"/>
    </location>
</feature>
<accession>A0A4R6JF46</accession>